<evidence type="ECO:0000313" key="10">
    <source>
        <dbReference type="Proteomes" id="UP000266313"/>
    </source>
</evidence>
<gene>
    <name evidence="9" type="ORF">sS8_1286</name>
</gene>
<dbReference type="Gene3D" id="2.70.98.40">
    <property type="entry name" value="Glycoside hydrolase, family 65, N-terminal domain"/>
    <property type="match status" value="1"/>
</dbReference>
<dbReference type="Pfam" id="PF03632">
    <property type="entry name" value="Glyco_hydro_65m"/>
    <property type="match status" value="1"/>
</dbReference>
<dbReference type="InterPro" id="IPR005194">
    <property type="entry name" value="Glyco_hydro_65_C"/>
</dbReference>
<dbReference type="AlphaFoldDB" id="A0A250KNX7"/>
<evidence type="ECO:0000256" key="1">
    <source>
        <dbReference type="ARBA" id="ARBA00006768"/>
    </source>
</evidence>
<dbReference type="OrthoDB" id="9816160at2"/>
<keyword evidence="2" id="KW-0328">Glycosyltransferase</keyword>
<name>A0A250KNX7_9GAMM</name>
<dbReference type="EMBL" id="AP017928">
    <property type="protein sequence ID" value="BBA33246.1"/>
    <property type="molecule type" value="Genomic_DNA"/>
</dbReference>
<dbReference type="PANTHER" id="PTHR11051">
    <property type="entry name" value="GLYCOSYL HYDROLASE-RELATED"/>
    <property type="match status" value="1"/>
</dbReference>
<dbReference type="GO" id="GO:0005975">
    <property type="term" value="P:carbohydrate metabolic process"/>
    <property type="evidence" value="ECO:0007669"/>
    <property type="project" value="InterPro"/>
</dbReference>
<dbReference type="InterPro" id="IPR005195">
    <property type="entry name" value="Glyco_hydro_65_M"/>
</dbReference>
<evidence type="ECO:0000259" key="7">
    <source>
        <dbReference type="Pfam" id="PF03633"/>
    </source>
</evidence>
<feature type="binding site" evidence="5">
    <location>
        <begin position="609"/>
        <end position="610"/>
    </location>
    <ligand>
        <name>substrate</name>
    </ligand>
</feature>
<dbReference type="InterPro" id="IPR012341">
    <property type="entry name" value="6hp_glycosidase-like_sf"/>
</dbReference>
<proteinExistence type="inferred from homology"/>
<feature type="domain" description="Glycoside hydrolase family 65 N-terminal" evidence="8">
    <location>
        <begin position="28"/>
        <end position="269"/>
    </location>
</feature>
<dbReference type="PANTHER" id="PTHR11051:SF8">
    <property type="entry name" value="PROTEIN-GLUCOSYLGALACTOSYLHYDROXYLYSINE GLUCOSIDASE"/>
    <property type="match status" value="1"/>
</dbReference>
<keyword evidence="3" id="KW-0808">Transferase</keyword>
<keyword evidence="9" id="KW-0378">Hydrolase</keyword>
<dbReference type="InterPro" id="IPR011013">
    <property type="entry name" value="Gal_mutarotase_sf_dom"/>
</dbReference>
<evidence type="ECO:0000313" key="9">
    <source>
        <dbReference type="EMBL" id="BBA33246.1"/>
    </source>
</evidence>
<dbReference type="InterPro" id="IPR008928">
    <property type="entry name" value="6-hairpin_glycosidase_sf"/>
</dbReference>
<evidence type="ECO:0000256" key="5">
    <source>
        <dbReference type="PIRSR" id="PIRSR036289-51"/>
    </source>
</evidence>
<dbReference type="GO" id="GO:0016757">
    <property type="term" value="F:glycosyltransferase activity"/>
    <property type="evidence" value="ECO:0007669"/>
    <property type="project" value="UniProtKB-KW"/>
</dbReference>
<feature type="domain" description="Glycoside hydrolase family 65 C-terminal" evidence="7">
    <location>
        <begin position="706"/>
        <end position="760"/>
    </location>
</feature>
<dbReference type="Proteomes" id="UP000266313">
    <property type="component" value="Chromosome"/>
</dbReference>
<dbReference type="InterPro" id="IPR005196">
    <property type="entry name" value="Glyco_hydro_65_N"/>
</dbReference>
<feature type="binding site" evidence="5">
    <location>
        <begin position="358"/>
        <end position="359"/>
    </location>
    <ligand>
        <name>substrate</name>
    </ligand>
</feature>
<sequence>MTEIPVSLAEAGAFHFHPTDDPLWRIEEVGFNLAREHEIESLFAVSNGYVGSRASLAEGSALSNPATFIAGVFDTNTAAQGDPVPELAAAPDWMQLSLLTSGREFRLEEGNFVWHRRMIDMYHGILWREFDYRTEAGGLIHVRACRLASLADRHVLFQSIQLDAENRFPDIHLRALTAPVVERPGRVRLTPEPCPPSEDGDSASLLELCTHTTQIKVAVASAGRLRIGGEAVPPRIDPSPDRRVESWELDIEAGKPYRFDRLVVIYTSREVDRPSAMAAEHLRSLLNAEPNNVIAAHARAWEKRWRESDVEIAGDAALQRAVRFAGYHLIGAVNPADERVSIGARALTGEAYKGHVFWDTEIFMLPFYVLTDPPSARALLMFRYHSLSAAREKARRLGYQGALYAWESTNTGEEMTPGYSLSPDGEIKPILNGVLEHHISADVAYAVWQYWQATADETFLLDAGAEILFETARFWASRGLLDEDGSYHIREVIGPDEYHEGVDDNAFTNVMAQWNLECAAEAARMLIERWPDRWSGLAHRLDLREDEADRWHDLARRMYTGLDTRTGLLEHFKGYFELDDINLSEYGSHALPIDMILGRERTQLSNVVKQADVVMLIYLLWDRFSPEVREINFRYYEPRTAHGSSLSPSIHAAVAARLGDLETGTRYFHQASQIDLANNMGNAAGGVHAAALGGLWQAAVLGFGGLRLGADGLSFTPHCPPAWKALRFRLVWRGTHLHVDIQPEIVEIAAESGMGVAIRMGDAVPAWLGSGQRMCWKLVAGHWKEVSS</sequence>
<dbReference type="Pfam" id="PF03633">
    <property type="entry name" value="Glyco_hydro_65C"/>
    <property type="match status" value="1"/>
</dbReference>
<dbReference type="GO" id="GO:0030246">
    <property type="term" value="F:carbohydrate binding"/>
    <property type="evidence" value="ECO:0007669"/>
    <property type="project" value="InterPro"/>
</dbReference>
<organism evidence="9 10">
    <name type="scientific">Methylocaldum marinum</name>
    <dbReference type="NCBI Taxonomy" id="1432792"/>
    <lineage>
        <taxon>Bacteria</taxon>
        <taxon>Pseudomonadati</taxon>
        <taxon>Pseudomonadota</taxon>
        <taxon>Gammaproteobacteria</taxon>
        <taxon>Methylococcales</taxon>
        <taxon>Methylococcaceae</taxon>
        <taxon>Methylocaldum</taxon>
    </lineage>
</organism>
<dbReference type="GO" id="GO:0004553">
    <property type="term" value="F:hydrolase activity, hydrolyzing O-glycosyl compounds"/>
    <property type="evidence" value="ECO:0007669"/>
    <property type="project" value="TreeGrafter"/>
</dbReference>
<evidence type="ECO:0000256" key="3">
    <source>
        <dbReference type="ARBA" id="ARBA00022679"/>
    </source>
</evidence>
<comment type="similarity">
    <text evidence="1">Belongs to the glycosyl hydrolase 65 family.</text>
</comment>
<dbReference type="Gene3D" id="1.50.10.10">
    <property type="match status" value="1"/>
</dbReference>
<dbReference type="SUPFAM" id="SSF48208">
    <property type="entry name" value="Six-hairpin glycosidases"/>
    <property type="match status" value="1"/>
</dbReference>
<feature type="domain" description="Glycoside hydrolase family 65 central catalytic" evidence="6">
    <location>
        <begin position="323"/>
        <end position="697"/>
    </location>
</feature>
<dbReference type="InterPro" id="IPR017045">
    <property type="entry name" value="Malt_Pase/Glycosyl_Hdrlase"/>
</dbReference>
<dbReference type="SUPFAM" id="SSF74650">
    <property type="entry name" value="Galactose mutarotase-like"/>
    <property type="match status" value="1"/>
</dbReference>
<dbReference type="Gene3D" id="2.60.420.10">
    <property type="entry name" value="Maltose phosphorylase, domain 3"/>
    <property type="match status" value="1"/>
</dbReference>
<reference evidence="9 10" key="1">
    <citation type="submission" date="2016-12" db="EMBL/GenBank/DDBJ databases">
        <title>Genome sequencing of Methylocaldum marinum.</title>
        <authorList>
            <person name="Takeuchi M."/>
            <person name="Kamagata Y."/>
            <person name="Hiraoka S."/>
            <person name="Oshima K."/>
            <person name="Hattori M."/>
            <person name="Iwasaki W."/>
        </authorList>
    </citation>
    <scope>NUCLEOTIDE SEQUENCE [LARGE SCALE GENOMIC DNA]</scope>
    <source>
        <strain evidence="9 10">S8</strain>
    </source>
</reference>
<evidence type="ECO:0000259" key="8">
    <source>
        <dbReference type="Pfam" id="PF03636"/>
    </source>
</evidence>
<dbReference type="Pfam" id="PF03636">
    <property type="entry name" value="Glyco_hydro_65N"/>
    <property type="match status" value="1"/>
</dbReference>
<dbReference type="InterPro" id="IPR037018">
    <property type="entry name" value="GH65_N"/>
</dbReference>
<keyword evidence="10" id="KW-1185">Reference proteome</keyword>
<feature type="active site" description="Proton donor" evidence="4">
    <location>
        <position position="497"/>
    </location>
</feature>
<evidence type="ECO:0000259" key="6">
    <source>
        <dbReference type="Pfam" id="PF03632"/>
    </source>
</evidence>
<evidence type="ECO:0000256" key="2">
    <source>
        <dbReference type="ARBA" id="ARBA00022676"/>
    </source>
</evidence>
<dbReference type="RefSeq" id="WP_119628882.1">
    <property type="nucleotide sequence ID" value="NZ_AP017928.1"/>
</dbReference>
<accession>A0A250KNX7</accession>
<dbReference type="PIRSF" id="PIRSF036289">
    <property type="entry name" value="Glycosyl_hydrolase_malt_phosph"/>
    <property type="match status" value="1"/>
</dbReference>
<dbReference type="KEGG" id="mmai:sS8_1286"/>
<protein>
    <submittedName>
        <fullName evidence="9">HAD-superfamily hydrolase, subfamily IA, variant 3 family protein</fullName>
    </submittedName>
</protein>
<evidence type="ECO:0000256" key="4">
    <source>
        <dbReference type="PIRSR" id="PIRSR036289-50"/>
    </source>
</evidence>